<dbReference type="AlphaFoldDB" id="A0A5V8WJC3"/>
<name>A0A5V8WJC3_SALEN</name>
<evidence type="ECO:0008006" key="2">
    <source>
        <dbReference type="Google" id="ProtNLM"/>
    </source>
</evidence>
<protein>
    <recommendedName>
        <fullName evidence="2">Restriction endonuclease subunit S</fullName>
    </recommendedName>
</protein>
<dbReference type="SUPFAM" id="SSF116734">
    <property type="entry name" value="DNA methylase specificity domain"/>
    <property type="match status" value="1"/>
</dbReference>
<organism evidence="1">
    <name type="scientific">Salmonella enteritidis</name>
    <dbReference type="NCBI Taxonomy" id="149539"/>
    <lineage>
        <taxon>Bacteria</taxon>
        <taxon>Pseudomonadati</taxon>
        <taxon>Pseudomonadota</taxon>
        <taxon>Gammaproteobacteria</taxon>
        <taxon>Enterobacterales</taxon>
        <taxon>Enterobacteriaceae</taxon>
        <taxon>Salmonella</taxon>
    </lineage>
</organism>
<gene>
    <name evidence="1" type="ORF">EVU69_23080</name>
</gene>
<evidence type="ECO:0000313" key="1">
    <source>
        <dbReference type="EMBL" id="ECB2368573.1"/>
    </source>
</evidence>
<reference evidence="1" key="1">
    <citation type="submission" date="2019-02" db="EMBL/GenBank/DDBJ databases">
        <authorList>
            <person name="Ashton P.M."/>
            <person name="Dallman T."/>
            <person name="Nair S."/>
            <person name="De Pinna E."/>
            <person name="Peters T."/>
            <person name="Grant K."/>
        </authorList>
    </citation>
    <scope>NUCLEOTIDE SEQUENCE</scope>
    <source>
        <strain evidence="1">673595</strain>
    </source>
</reference>
<dbReference type="EMBL" id="AAHWXU010000024">
    <property type="protein sequence ID" value="ECB2368573.1"/>
    <property type="molecule type" value="Genomic_DNA"/>
</dbReference>
<comment type="caution">
    <text evidence="1">The sequence shown here is derived from an EMBL/GenBank/DDBJ whole genome shotgun (WGS) entry which is preliminary data.</text>
</comment>
<accession>A0A5V8WJC3</accession>
<proteinExistence type="predicted"/>
<sequence length="95" mass="10828">MKLSDVATIKTNFPDADFWIVRRGSLKTVGEPSYTFNPESIGVKVTRQDLVLSRYLYYCFLHLHQSKVWEPVATGSLSLVNIKVSDVKNIVLEPR</sequence>